<keyword evidence="2" id="KW-1133">Transmembrane helix</keyword>
<sequence length="647" mass="72607">MDESEPIVYKTVPRSASSNSLASSSLKTPASAPIGGHLEAIPSGHSVGSYASDYYDKSTTKMQSEASSRSKGRHKSMKQLQQEVERRSHLRSRLSYTIGQPSDQKKKEEKEEKNNPPFKALTDLLFQTAVLGINTTAKVTKPTLSHVILPLFRDLWELYMPNRIQTWMKVLPKTLSNLGNLLWDTDSGKVLGNKFNELRDDVIDMASSNAARQCWIDFTVGIIKIIEALHTPEVKALLDQYAVSICRFVDVWSSGKAKQIWFDLSATLWALVEVGSDPLVVMSLAEGCAQICFALEEERRSLKQWREKESAARRRKERDVRQMEMYPNDGEMISGREGVEKALMHTLGHAKSEENTDVLKSGPLSVIVQNNQLREDRDRDETTQTPTLDPIASAEQDGESEITTEEIEDLQLQEKSSDHEQWIRLDSGGQKITYEHGDGDSTPDVASQPDNNDDQPDLGDVFQESIMQFHRRLNEVLDETRKGSKLSEVIERKLMKDNKLLKKECHEEATDRQVISQNETPTTPAIILRTLHVNKWKILIVGAICFAATIVVTWFAFGCYGFYVIFLGGGQQFHVKSSLIPQQLTSQQDGSQPQQPVIIQVLVGENTAGGKSGSSSNCASMSLDDWKQMSRDVETAIRKQIDGKDEF</sequence>
<evidence type="ECO:0000313" key="4">
    <source>
        <dbReference type="Proteomes" id="UP001530400"/>
    </source>
</evidence>
<evidence type="ECO:0000256" key="1">
    <source>
        <dbReference type="SAM" id="MobiDB-lite"/>
    </source>
</evidence>
<comment type="caution">
    <text evidence="3">The sequence shown here is derived from an EMBL/GenBank/DDBJ whole genome shotgun (WGS) entry which is preliminary data.</text>
</comment>
<keyword evidence="2" id="KW-0472">Membrane</keyword>
<protein>
    <submittedName>
        <fullName evidence="3">Uncharacterized protein</fullName>
    </submittedName>
</protein>
<name>A0ABD3NQ88_9STRA</name>
<feature type="region of interest" description="Disordered" evidence="1">
    <location>
        <begin position="353"/>
        <end position="402"/>
    </location>
</feature>
<evidence type="ECO:0000256" key="2">
    <source>
        <dbReference type="SAM" id="Phobius"/>
    </source>
</evidence>
<feature type="compositionally biased region" description="Basic and acidic residues" evidence="1">
    <location>
        <begin position="373"/>
        <end position="382"/>
    </location>
</feature>
<evidence type="ECO:0000313" key="3">
    <source>
        <dbReference type="EMBL" id="KAL3777434.1"/>
    </source>
</evidence>
<gene>
    <name evidence="3" type="ORF">ACHAWO_004718</name>
</gene>
<accession>A0ABD3NQ88</accession>
<dbReference type="EMBL" id="JALLPJ020001045">
    <property type="protein sequence ID" value="KAL3777434.1"/>
    <property type="molecule type" value="Genomic_DNA"/>
</dbReference>
<feature type="region of interest" description="Disordered" evidence="1">
    <location>
        <begin position="431"/>
        <end position="456"/>
    </location>
</feature>
<proteinExistence type="predicted"/>
<organism evidence="3 4">
    <name type="scientific">Cyclotella atomus</name>
    <dbReference type="NCBI Taxonomy" id="382360"/>
    <lineage>
        <taxon>Eukaryota</taxon>
        <taxon>Sar</taxon>
        <taxon>Stramenopiles</taxon>
        <taxon>Ochrophyta</taxon>
        <taxon>Bacillariophyta</taxon>
        <taxon>Coscinodiscophyceae</taxon>
        <taxon>Thalassiosirophycidae</taxon>
        <taxon>Stephanodiscales</taxon>
        <taxon>Stephanodiscaceae</taxon>
        <taxon>Cyclotella</taxon>
    </lineage>
</organism>
<reference evidence="3 4" key="1">
    <citation type="submission" date="2024-10" db="EMBL/GenBank/DDBJ databases">
        <title>Updated reference genomes for cyclostephanoid diatoms.</title>
        <authorList>
            <person name="Roberts W.R."/>
            <person name="Alverson A.J."/>
        </authorList>
    </citation>
    <scope>NUCLEOTIDE SEQUENCE [LARGE SCALE GENOMIC DNA]</scope>
    <source>
        <strain evidence="3 4">AJA010-31</strain>
    </source>
</reference>
<feature type="compositionally biased region" description="Basic and acidic residues" evidence="1">
    <location>
        <begin position="103"/>
        <end position="114"/>
    </location>
</feature>
<keyword evidence="2" id="KW-0812">Transmembrane</keyword>
<feature type="transmembrane region" description="Helical" evidence="2">
    <location>
        <begin position="538"/>
        <end position="566"/>
    </location>
</feature>
<feature type="region of interest" description="Disordered" evidence="1">
    <location>
        <begin position="1"/>
        <end position="118"/>
    </location>
</feature>
<keyword evidence="4" id="KW-1185">Reference proteome</keyword>
<feature type="compositionally biased region" description="Polar residues" evidence="1">
    <location>
        <begin position="60"/>
        <end position="69"/>
    </location>
</feature>
<dbReference type="AlphaFoldDB" id="A0ABD3NQ88"/>
<feature type="compositionally biased region" description="Low complexity" evidence="1">
    <location>
        <begin position="15"/>
        <end position="26"/>
    </location>
</feature>
<dbReference type="Proteomes" id="UP001530400">
    <property type="component" value="Unassembled WGS sequence"/>
</dbReference>